<dbReference type="GO" id="GO:0005319">
    <property type="term" value="F:lipid transporter activity"/>
    <property type="evidence" value="ECO:0007669"/>
    <property type="project" value="InterPro"/>
</dbReference>
<dbReference type="GO" id="GO:0045735">
    <property type="term" value="F:nutrient reservoir activity"/>
    <property type="evidence" value="ECO:0007669"/>
    <property type="project" value="UniProtKB-KW"/>
</dbReference>
<dbReference type="OrthoDB" id="160294at2759"/>
<evidence type="ECO:0000259" key="8">
    <source>
        <dbReference type="PROSITE" id="PS51233"/>
    </source>
</evidence>
<dbReference type="InterPro" id="IPR015255">
    <property type="entry name" value="Vitellinogen_open_b-sht"/>
</dbReference>
<sequence>MKLLVLTAIIAAVASSPLSQGNNWPWQVGKEYSYDVRTFTWTEFDQSKSNGNAFTAKFIIRALAPGHLVAKLENSVYAPVNDEVISYNVFPKDLKYQPVEIVNGPFEIFVDGGRVKSFSVPKSLSLNNENLLKGLISALQVDLSAYGHVHSFANSFDKDSFQGLFKKMEADVTGECETLYTVSPISAEWRRELPEFASEEDPIEIVKSTNYGSCQKRVAFNFGVPEGGVWQGIAYENEEKQFIKHTSESRILAGKQGTIYKAEKLSSVFVSPLIFGKQKAEVYSFVKAYLSAVKPISEVEWKNSEEFRAVDSLLFKMDLANLLVLKSNGQRIADAQKLLQEMAPLLKNPNKMPKADFLAKFTILARIISSLSPLELDKLAKSVEIAKSSKNAEKLGMWIIFRDAVAQSGTVTAFNEIKSWIIGKKIEGEEAAQLISEIGSTLVKPDKKVLENFFDFAFNPEIRELKIVNNSALLAATRLTRFAGEELFVVESVVPRLSKELKQAIESGDFTKAQVFITVLGNLAHPEILKVFAPYLNGSIALTKYLRIQMVANLKPLANLKNEQVRAALFSILRNTAEPYEVRVAAALNIFLAFPTAEMMQIMAHMTNDDPSTQVRAVIANSINFAAGLKDPRFAELSKTAQSVKNFVEKEKLGYRYSTDSLMDTYTSDDDYVSFRELSFIGSNDNIWPKYQRTALRARGSGLTEENQITVSVSDVQQLLEYIAQLVYDPSKFKADFKFSAQKVIDMLKIKREQKEPLQGALFLENLNQQKLITFTEEDLKEFLLSTFKSMEQLFQGIDIQYTKVLFHDQVLVMFPLAAGVPFFFEYSEPLVYSISGPVKINIDKNSKDFAGVLQKNLNFTYARNMDGIVGFQDMLGDVFTYSGVINKLQLYLPLKLETIYKPGASKLKFELPAEDATFVHLSVWPYTTSQKIDSILPVSENPNTKYIERFAKVVSTDVKIGDVFGVALQLQGYSYSNDFKDIEKIYETDILTSFGNLLYQKDVALTNFNLKYHAKQSKNKEISLSTYFDTLYNQKQGGELGPASLIKDVSANSEARREEFVKRSAAGIESAQVQLIDLSAVFNGEKKVEYVFTAAIAESFVDDKVQAVLFFNGWDQINAVFKMVKPKVVPLNFEKALKNKNKVTFEAELKYGSYDSVLFKGFGERTEKYTEMLLKDPLTKQCLEETSKDNFYQMGCYKMIIKAHAPDYYKAVVTYKELSPAYLEASSAAYEFFKKIYNWEQEDDFTKTLPDGTFEIESRTFYYEDYANYLLKSKYGVFRLDKVEFMHYFQYADAFYAPITDWERSRNWFTGYQNLPYCAVDKSKIWTFAGRSYEYSLSGSWHVVMVDEANNKGRWTDLVILARRPSDNHEEIYISYKNEDAKYIEVLIKPDFVDVKSNAKKVSSGALVSYWNDDEENPLFEYYTLADGVLVFNINNQAIRLIYDSQRLVIFTDDHRSYTRGICGESTSEARDDYMTPFGIVDQPEYYGAAFSLEGEFSDPKTAELKKEAQQKAYQPVTKYTNILFSDSEWNKI</sequence>
<dbReference type="InterPro" id="IPR011030">
    <property type="entry name" value="Lipovitellin_superhlx_dom"/>
</dbReference>
<dbReference type="PROSITE" id="PS51233">
    <property type="entry name" value="VWFD"/>
    <property type="match status" value="1"/>
</dbReference>
<dbReference type="SMART" id="SM00216">
    <property type="entry name" value="VWD"/>
    <property type="match status" value="1"/>
</dbReference>
<feature type="signal peptide" evidence="6">
    <location>
        <begin position="1"/>
        <end position="15"/>
    </location>
</feature>
<feature type="domain" description="Vitellogenin" evidence="7">
    <location>
        <begin position="26"/>
        <end position="692"/>
    </location>
</feature>
<reference evidence="9" key="1">
    <citation type="submission" date="2021-12" db="EMBL/GenBank/DDBJ databases">
        <authorList>
            <person name="King R."/>
        </authorList>
    </citation>
    <scope>NUCLEOTIDE SEQUENCE</scope>
</reference>
<dbReference type="InterPro" id="IPR015816">
    <property type="entry name" value="Vitellinogen_b-sht_N"/>
</dbReference>
<evidence type="ECO:0000313" key="9">
    <source>
        <dbReference type="EMBL" id="CAD0206286.1"/>
    </source>
</evidence>
<keyword evidence="4" id="KW-0325">Glycoprotein</keyword>
<keyword evidence="10" id="KW-1185">Reference proteome</keyword>
<dbReference type="SMART" id="SM00638">
    <property type="entry name" value="LPD_N"/>
    <property type="match status" value="1"/>
</dbReference>
<dbReference type="InterPro" id="IPR050733">
    <property type="entry name" value="Vitellogenin/Apolipophorin"/>
</dbReference>
<evidence type="ECO:0000256" key="4">
    <source>
        <dbReference type="ARBA" id="ARBA00023180"/>
    </source>
</evidence>
<keyword evidence="2" id="KW-0758">Storage protein</keyword>
<proteinExistence type="predicted"/>
<dbReference type="PROSITE" id="PS51211">
    <property type="entry name" value="VITELLOGENIN"/>
    <property type="match status" value="1"/>
</dbReference>
<dbReference type="SUPFAM" id="SSF56968">
    <property type="entry name" value="Lipovitellin-phosvitin complex, beta-sheet shell regions"/>
    <property type="match status" value="2"/>
</dbReference>
<dbReference type="PANTHER" id="PTHR23345:SF15">
    <property type="entry name" value="VITELLOGENIN 1-RELATED"/>
    <property type="match status" value="1"/>
</dbReference>
<gene>
    <name evidence="9" type="ORF">CINC_LOCUS8580</name>
</gene>
<dbReference type="Proteomes" id="UP001154114">
    <property type="component" value="Chromosome 27"/>
</dbReference>
<keyword evidence="1 6" id="KW-0732">Signal</keyword>
<dbReference type="Pfam" id="PF01347">
    <property type="entry name" value="Vitellogenin_N"/>
    <property type="match status" value="1"/>
</dbReference>
<evidence type="ECO:0000256" key="5">
    <source>
        <dbReference type="PROSITE-ProRule" id="PRU00557"/>
    </source>
</evidence>
<protein>
    <recommendedName>
        <fullName evidence="11">Vitellogenin domain-containing protein</fullName>
    </recommendedName>
</protein>
<dbReference type="SUPFAM" id="SSF48431">
    <property type="entry name" value="Lipovitellin-phosvitin complex, superhelical domain"/>
    <property type="match status" value="1"/>
</dbReference>
<evidence type="ECO:0000256" key="6">
    <source>
        <dbReference type="SAM" id="SignalP"/>
    </source>
</evidence>
<evidence type="ECO:0000259" key="7">
    <source>
        <dbReference type="PROSITE" id="PS51211"/>
    </source>
</evidence>
<dbReference type="SMART" id="SM01169">
    <property type="entry name" value="DUF1943"/>
    <property type="match status" value="1"/>
</dbReference>
<evidence type="ECO:0008006" key="11">
    <source>
        <dbReference type="Google" id="ProtNLM"/>
    </source>
</evidence>
<dbReference type="EMBL" id="LR824030">
    <property type="protein sequence ID" value="CAD0206286.1"/>
    <property type="molecule type" value="Genomic_DNA"/>
</dbReference>
<dbReference type="Gene3D" id="2.20.80.10">
    <property type="entry name" value="Lipovitellin-phosvitin complex, chain A, domain 4"/>
    <property type="match status" value="1"/>
</dbReference>
<evidence type="ECO:0000256" key="2">
    <source>
        <dbReference type="ARBA" id="ARBA00022761"/>
    </source>
</evidence>
<dbReference type="InterPro" id="IPR001747">
    <property type="entry name" value="Vitellogenin_N"/>
</dbReference>
<feature type="chain" id="PRO_5040367502" description="Vitellogenin domain-containing protein" evidence="6">
    <location>
        <begin position="16"/>
        <end position="1534"/>
    </location>
</feature>
<dbReference type="Gene3D" id="2.30.230.10">
    <property type="entry name" value="Lipovitellin, beta-sheet shell regions, chain A"/>
    <property type="match status" value="1"/>
</dbReference>
<dbReference type="Pfam" id="PF09172">
    <property type="entry name" value="Vit_open_b-sht"/>
    <property type="match status" value="1"/>
</dbReference>
<accession>A0A9N8Q2D5</accession>
<name>A0A9N8Q2D5_CHRIL</name>
<dbReference type="PANTHER" id="PTHR23345">
    <property type="entry name" value="VITELLOGENIN-RELATED"/>
    <property type="match status" value="1"/>
</dbReference>
<dbReference type="InterPro" id="IPR001846">
    <property type="entry name" value="VWF_type-D"/>
</dbReference>
<dbReference type="Pfam" id="PF00094">
    <property type="entry name" value="VWD"/>
    <property type="match status" value="1"/>
</dbReference>
<evidence type="ECO:0000313" key="10">
    <source>
        <dbReference type="Proteomes" id="UP001154114"/>
    </source>
</evidence>
<evidence type="ECO:0000256" key="1">
    <source>
        <dbReference type="ARBA" id="ARBA00022729"/>
    </source>
</evidence>
<comment type="caution">
    <text evidence="5">Lacks conserved residue(s) required for the propagation of feature annotation.</text>
</comment>
<evidence type="ECO:0000256" key="3">
    <source>
        <dbReference type="ARBA" id="ARBA00023157"/>
    </source>
</evidence>
<organism evidence="9 10">
    <name type="scientific">Chrysodeixis includens</name>
    <name type="common">Soybean looper</name>
    <name type="synonym">Pseudoplusia includens</name>
    <dbReference type="NCBI Taxonomy" id="689277"/>
    <lineage>
        <taxon>Eukaryota</taxon>
        <taxon>Metazoa</taxon>
        <taxon>Ecdysozoa</taxon>
        <taxon>Arthropoda</taxon>
        <taxon>Hexapoda</taxon>
        <taxon>Insecta</taxon>
        <taxon>Pterygota</taxon>
        <taxon>Neoptera</taxon>
        <taxon>Endopterygota</taxon>
        <taxon>Lepidoptera</taxon>
        <taxon>Glossata</taxon>
        <taxon>Ditrysia</taxon>
        <taxon>Noctuoidea</taxon>
        <taxon>Noctuidae</taxon>
        <taxon>Plusiinae</taxon>
        <taxon>Chrysodeixis</taxon>
    </lineage>
</organism>
<keyword evidence="3" id="KW-1015">Disulfide bond</keyword>
<dbReference type="Gene3D" id="1.25.10.20">
    <property type="entry name" value="Vitellinogen, superhelical"/>
    <property type="match status" value="1"/>
</dbReference>
<dbReference type="InterPro" id="IPR015819">
    <property type="entry name" value="Lipid_transp_b-sht_shell"/>
</dbReference>
<feature type="domain" description="VWFD" evidence="8">
    <location>
        <begin position="1317"/>
        <end position="1500"/>
    </location>
</feature>